<dbReference type="PROSITE" id="PS00141">
    <property type="entry name" value="ASP_PROTEASE"/>
    <property type="match status" value="1"/>
</dbReference>
<dbReference type="InterPro" id="IPR001969">
    <property type="entry name" value="Aspartic_peptidase_AS"/>
</dbReference>
<comment type="caution">
    <text evidence="6">The sequence shown here is derived from an EMBL/GenBank/DDBJ whole genome shotgun (WGS) entry which is preliminary data.</text>
</comment>
<dbReference type="InterPro" id="IPR033121">
    <property type="entry name" value="PEPTIDASE_A1"/>
</dbReference>
<comment type="similarity">
    <text evidence="1 4">Belongs to the peptidase A1 family.</text>
</comment>
<evidence type="ECO:0000313" key="7">
    <source>
        <dbReference type="Proteomes" id="UP000736672"/>
    </source>
</evidence>
<dbReference type="EMBL" id="JAGTJS010000009">
    <property type="protein sequence ID" value="KAH7258683.1"/>
    <property type="molecule type" value="Genomic_DNA"/>
</dbReference>
<feature type="active site" evidence="3">
    <location>
        <position position="304"/>
    </location>
</feature>
<evidence type="ECO:0000313" key="6">
    <source>
        <dbReference type="EMBL" id="KAH7258683.1"/>
    </source>
</evidence>
<dbReference type="InterPro" id="IPR001461">
    <property type="entry name" value="Aspartic_peptidase_A1"/>
</dbReference>
<dbReference type="PANTHER" id="PTHR47966">
    <property type="entry name" value="BETA-SITE APP-CLEAVING ENZYME, ISOFORM A-RELATED"/>
    <property type="match status" value="1"/>
</dbReference>
<dbReference type="PANTHER" id="PTHR47966:SF51">
    <property type="entry name" value="BETA-SITE APP-CLEAVING ENZYME, ISOFORM A-RELATED"/>
    <property type="match status" value="1"/>
</dbReference>
<dbReference type="AlphaFoldDB" id="A0A9P9HKK3"/>
<feature type="domain" description="Peptidase A1" evidence="5">
    <location>
        <begin position="74"/>
        <end position="426"/>
    </location>
</feature>
<keyword evidence="2 4" id="KW-0064">Aspartyl protease</keyword>
<dbReference type="Proteomes" id="UP000736672">
    <property type="component" value="Unassembled WGS sequence"/>
</dbReference>
<name>A0A9P9HKK3_FUSSL</name>
<evidence type="ECO:0000259" key="5">
    <source>
        <dbReference type="PROSITE" id="PS51767"/>
    </source>
</evidence>
<dbReference type="CDD" id="cd05471">
    <property type="entry name" value="pepsin_like"/>
    <property type="match status" value="1"/>
</dbReference>
<dbReference type="SUPFAM" id="SSF50630">
    <property type="entry name" value="Acid proteases"/>
    <property type="match status" value="1"/>
</dbReference>
<dbReference type="GO" id="GO:0000324">
    <property type="term" value="C:fungal-type vacuole"/>
    <property type="evidence" value="ECO:0007669"/>
    <property type="project" value="TreeGrafter"/>
</dbReference>
<dbReference type="GO" id="GO:0004190">
    <property type="term" value="F:aspartic-type endopeptidase activity"/>
    <property type="evidence" value="ECO:0007669"/>
    <property type="project" value="UniProtKB-KW"/>
</dbReference>
<protein>
    <submittedName>
        <fullName evidence="6">Aspartic peptidase domain-containing protein</fullName>
    </submittedName>
</protein>
<dbReference type="InterPro" id="IPR034164">
    <property type="entry name" value="Pepsin-like_dom"/>
</dbReference>
<proteinExistence type="inferred from homology"/>
<keyword evidence="4" id="KW-0645">Protease</keyword>
<evidence type="ECO:0000256" key="1">
    <source>
        <dbReference type="ARBA" id="ARBA00007447"/>
    </source>
</evidence>
<dbReference type="Gene3D" id="2.40.70.10">
    <property type="entry name" value="Acid Proteases"/>
    <property type="match status" value="2"/>
</dbReference>
<dbReference type="InterPro" id="IPR021109">
    <property type="entry name" value="Peptidase_aspartic_dom_sf"/>
</dbReference>
<evidence type="ECO:0000256" key="3">
    <source>
        <dbReference type="PIRSR" id="PIRSR601461-1"/>
    </source>
</evidence>
<sequence>MCAYKASFVWFMSINSSSLVFVFVFVSSFSMKLTSALVAGLATASAEPLTKLARSAKPIKVKLNNWWDGTDYQWYGKVSVGTPGQEFNLLFDTGSTDLVLPKKGCTSCSNYTTYDPSKSSTYSKEPNYQYEASYGTAGNAEPLAKPVTMQGRIVTDVVTIGDAIAENQTFFLSNEYPKELGENPLGPNIDGIFGLGPPGASVFNHEFNKTFTTTFWNLLKSGQLPPVFSLFLNSGRDSASGEATLGGIDSSKYEGELTKVPFNATVTALVGEWFIDNPTFYIDKKSVKNSATGKSFTQAVSLLDTGTAFIMAPDHQTAKDMYAAISPEIKLLDKLGVWGAPCDVMEKLKPELTFTVGSGDKLVNLTMPADAFNLGEHPDHPGKCQGVILHSPEPISELATVWVIGSPVLKGYYTVWDGQKLELGVGTLKESTGNATETSSPASTPTSGAGVLAPYWGLFAVLAGVFFI</sequence>
<feature type="active site" evidence="3">
    <location>
        <position position="92"/>
    </location>
</feature>
<dbReference type="PROSITE" id="PS51767">
    <property type="entry name" value="PEPTIDASE_A1"/>
    <property type="match status" value="1"/>
</dbReference>
<keyword evidence="4" id="KW-0378">Hydrolase</keyword>
<evidence type="ECO:0000256" key="2">
    <source>
        <dbReference type="ARBA" id="ARBA00022750"/>
    </source>
</evidence>
<accession>A0A9P9HKK3</accession>
<dbReference type="GO" id="GO:0006508">
    <property type="term" value="P:proteolysis"/>
    <property type="evidence" value="ECO:0007669"/>
    <property type="project" value="UniProtKB-KW"/>
</dbReference>
<gene>
    <name evidence="6" type="ORF">B0J15DRAFT_302900</name>
</gene>
<organism evidence="6 7">
    <name type="scientific">Fusarium solani</name>
    <name type="common">Filamentous fungus</name>
    <dbReference type="NCBI Taxonomy" id="169388"/>
    <lineage>
        <taxon>Eukaryota</taxon>
        <taxon>Fungi</taxon>
        <taxon>Dikarya</taxon>
        <taxon>Ascomycota</taxon>
        <taxon>Pezizomycotina</taxon>
        <taxon>Sordariomycetes</taxon>
        <taxon>Hypocreomycetidae</taxon>
        <taxon>Hypocreales</taxon>
        <taxon>Nectriaceae</taxon>
        <taxon>Fusarium</taxon>
        <taxon>Fusarium solani species complex</taxon>
    </lineage>
</organism>
<keyword evidence="7" id="KW-1185">Reference proteome</keyword>
<evidence type="ECO:0000256" key="4">
    <source>
        <dbReference type="RuleBase" id="RU000454"/>
    </source>
</evidence>
<dbReference type="OrthoDB" id="771136at2759"/>
<reference evidence="6" key="1">
    <citation type="journal article" date="2021" name="Nat. Commun.">
        <title>Genetic determinants of endophytism in the Arabidopsis root mycobiome.</title>
        <authorList>
            <person name="Mesny F."/>
            <person name="Miyauchi S."/>
            <person name="Thiergart T."/>
            <person name="Pickel B."/>
            <person name="Atanasova L."/>
            <person name="Karlsson M."/>
            <person name="Huettel B."/>
            <person name="Barry K.W."/>
            <person name="Haridas S."/>
            <person name="Chen C."/>
            <person name="Bauer D."/>
            <person name="Andreopoulos W."/>
            <person name="Pangilinan J."/>
            <person name="LaButti K."/>
            <person name="Riley R."/>
            <person name="Lipzen A."/>
            <person name="Clum A."/>
            <person name="Drula E."/>
            <person name="Henrissat B."/>
            <person name="Kohler A."/>
            <person name="Grigoriev I.V."/>
            <person name="Martin F.M."/>
            <person name="Hacquard S."/>
        </authorList>
    </citation>
    <scope>NUCLEOTIDE SEQUENCE</scope>
    <source>
        <strain evidence="6">FSSC 5 MPI-SDFR-AT-0091</strain>
    </source>
</reference>
<dbReference type="Pfam" id="PF00026">
    <property type="entry name" value="Asp"/>
    <property type="match status" value="1"/>
</dbReference>
<dbReference type="PRINTS" id="PR00792">
    <property type="entry name" value="PEPSIN"/>
</dbReference>